<dbReference type="Pfam" id="PF13651">
    <property type="entry name" value="EcoRI_methylase"/>
    <property type="match status" value="1"/>
</dbReference>
<dbReference type="InterPro" id="IPR025247">
    <property type="entry name" value="EcoRI-like_methylase"/>
</dbReference>
<proteinExistence type="predicted"/>
<accession>A0A8E0ICK3</accession>
<sequence length="318" mass="37171">MKEQTNSNLHVSRAGKTDEFYTDISMIENELRHYREYFKNKVVFCNCDDPAISNFWKYFQINFYMLGLKKLISTHYESDKPSYKLEIIRQDDKIGQLAFLPDYVETPLTGDGDFRSPEAIQLLKEADIVVTNPPFSLFTDYIAQLRAFHKTFLVIGNLNAITYKEVLPSIMANEIWLGYNSGHFWFKVPESYEAKKTDFKIDENGQKWRRMGNICWYTNLDTTQRHEKLTIFKNYSPEIYPKYDNYDAIEVSRVADIPCDYFGVIGVPITYMTRYNPDQFEIVDVKSSGLLLTKKDGTVKSMYKRVLIRNKGGQTHAN</sequence>
<evidence type="ECO:0000313" key="2">
    <source>
        <dbReference type="Proteomes" id="UP000014257"/>
    </source>
</evidence>
<dbReference type="GO" id="GO:0032259">
    <property type="term" value="P:methylation"/>
    <property type="evidence" value="ECO:0007669"/>
    <property type="project" value="UniProtKB-KW"/>
</dbReference>
<protein>
    <submittedName>
        <fullName evidence="1">Modification methylase EcoRI</fullName>
        <ecNumber evidence="1">2.1.1.72</ecNumber>
    </submittedName>
</protein>
<dbReference type="PROSITE" id="PS00092">
    <property type="entry name" value="N6_MTASE"/>
    <property type="match status" value="1"/>
</dbReference>
<dbReference type="GO" id="GO:0003676">
    <property type="term" value="F:nucleic acid binding"/>
    <property type="evidence" value="ECO:0007669"/>
    <property type="project" value="InterPro"/>
</dbReference>
<dbReference type="EMBL" id="ANMI01000017">
    <property type="protein sequence ID" value="EPC32977.1"/>
    <property type="molecule type" value="Genomic_DNA"/>
</dbReference>
<reference evidence="1 2" key="1">
    <citation type="journal article" date="2013" name="PLoS ONE">
        <title>Lactobacillus paracasei comparative genomics: towards species pan-genome definition and exploitation of diversity.</title>
        <authorList>
            <person name="Smokvina T."/>
            <person name="Wels M."/>
            <person name="Polka J."/>
            <person name="Chervaux C."/>
            <person name="Brisse S."/>
            <person name="Boekhorst J."/>
            <person name="van Hylckama Vlieg J.E."/>
            <person name="Siezen R.J."/>
        </authorList>
    </citation>
    <scope>NUCLEOTIDE SEQUENCE [LARGE SCALE GENOMIC DNA]</scope>
    <source>
        <strain evidence="1 2">Lpp22</strain>
    </source>
</reference>
<dbReference type="AlphaFoldDB" id="A0A8E0ICK3"/>
<dbReference type="InterPro" id="IPR002052">
    <property type="entry name" value="DNA_methylase_N6_adenine_CS"/>
</dbReference>
<dbReference type="EC" id="2.1.1.72" evidence="1"/>
<name>A0A8E0ICK3_LACPA</name>
<dbReference type="GO" id="GO:0009007">
    <property type="term" value="F:site-specific DNA-methyltransferase (adenine-specific) activity"/>
    <property type="evidence" value="ECO:0007669"/>
    <property type="project" value="UniProtKB-EC"/>
</dbReference>
<gene>
    <name evidence="1" type="ORF">Lpp22_0279</name>
</gene>
<comment type="caution">
    <text evidence="1">The sequence shown here is derived from an EMBL/GenBank/DDBJ whole genome shotgun (WGS) entry which is preliminary data.</text>
</comment>
<dbReference type="Proteomes" id="UP000014257">
    <property type="component" value="Unassembled WGS sequence"/>
</dbReference>
<organism evidence="1 2">
    <name type="scientific">Lacticaseibacillus paracasei subsp. paracasei Lpp22</name>
    <dbReference type="NCBI Taxonomy" id="1256221"/>
    <lineage>
        <taxon>Bacteria</taxon>
        <taxon>Bacillati</taxon>
        <taxon>Bacillota</taxon>
        <taxon>Bacilli</taxon>
        <taxon>Lactobacillales</taxon>
        <taxon>Lactobacillaceae</taxon>
        <taxon>Lacticaseibacillus</taxon>
    </lineage>
</organism>
<keyword evidence="1" id="KW-0808">Transferase</keyword>
<keyword evidence="1" id="KW-0489">Methyltransferase</keyword>
<evidence type="ECO:0000313" key="1">
    <source>
        <dbReference type="EMBL" id="EPC32977.1"/>
    </source>
</evidence>